<dbReference type="EMBL" id="CBWP010000028">
    <property type="protein sequence ID" value="CDL37616.1"/>
    <property type="molecule type" value="Genomic_DNA"/>
</dbReference>
<dbReference type="Proteomes" id="UP000019194">
    <property type="component" value="Unassembled WGS sequence"/>
</dbReference>
<protein>
    <submittedName>
        <fullName evidence="2">Potassium efflux system KefA protein / Small-conductance mechanosensitive channel</fullName>
    </submittedName>
</protein>
<feature type="domain" description="Mechanosensitive ion channel MscS porin" evidence="1">
    <location>
        <begin position="3"/>
        <end position="150"/>
    </location>
</feature>
<evidence type="ECO:0000259" key="1">
    <source>
        <dbReference type="Pfam" id="PF12795"/>
    </source>
</evidence>
<dbReference type="AlphaFoldDB" id="A0A7G2IK94"/>
<name>A0A7G2IK94_CITFR</name>
<reference evidence="2 3" key="1">
    <citation type="submission" date="2013-10" db="EMBL/GenBank/DDBJ databases">
        <title>Antibiotic resistance diversity of beta-lactamase producers in the General Hospital Vienna.</title>
        <authorList>
            <person name="Barisic I."/>
            <person name="Mitteregger D."/>
            <person name="Hirschl A.M."/>
            <person name="Noehammer C."/>
            <person name="Wiesinger-Mayr H."/>
        </authorList>
    </citation>
    <scope>NUCLEOTIDE SEQUENCE [LARGE SCALE GENOMIC DNA]</scope>
    <source>
        <strain evidence="2 3">ISC11</strain>
    </source>
</reference>
<organism evidence="2 3">
    <name type="scientific">Citrobacter freundii</name>
    <dbReference type="NCBI Taxonomy" id="546"/>
    <lineage>
        <taxon>Bacteria</taxon>
        <taxon>Pseudomonadati</taxon>
        <taxon>Pseudomonadota</taxon>
        <taxon>Gammaproteobacteria</taxon>
        <taxon>Enterobacterales</taxon>
        <taxon>Enterobacteriaceae</taxon>
        <taxon>Citrobacter</taxon>
        <taxon>Citrobacter freundii complex</taxon>
    </lineage>
</organism>
<comment type="caution">
    <text evidence="2">The sequence shown here is derived from an EMBL/GenBank/DDBJ whole genome shotgun (WGS) entry which is preliminary data.</text>
</comment>
<evidence type="ECO:0000313" key="2">
    <source>
        <dbReference type="EMBL" id="CDL37616.1"/>
    </source>
</evidence>
<dbReference type="Pfam" id="PF12795">
    <property type="entry name" value="MscS_porin"/>
    <property type="match status" value="1"/>
</dbReference>
<accession>A0A7G2IK94</accession>
<proteinExistence type="predicted"/>
<sequence length="221" mass="24907">MLDDLQSSQNDLAAYNSQLVSLQTQPERVQNAMYTASQQMQQIRNRLDGTNVGEGALRPSQQVLLQAQQALLNAQIDQQRKSLEGNTILQDTLQKQRDYVTANSNRLEHQLQLLQEAVNSKRLTLTEKTAQEAVTPDEAERIQSNPLVKQELDVNHQLSQRLIAATENGNSLMQQNIKVKNWLDRALQSERNIKEQIAVLKGSLLLSRILYQQQQNAAVGG</sequence>
<evidence type="ECO:0000313" key="3">
    <source>
        <dbReference type="Proteomes" id="UP000019194"/>
    </source>
</evidence>
<dbReference type="InterPro" id="IPR024393">
    <property type="entry name" value="MscS_porin"/>
</dbReference>